<organism evidence="3 4">
    <name type="scientific">Vibrio mangrovi</name>
    <dbReference type="NCBI Taxonomy" id="474394"/>
    <lineage>
        <taxon>Bacteria</taxon>
        <taxon>Pseudomonadati</taxon>
        <taxon>Pseudomonadota</taxon>
        <taxon>Gammaproteobacteria</taxon>
        <taxon>Vibrionales</taxon>
        <taxon>Vibrionaceae</taxon>
        <taxon>Vibrio</taxon>
    </lineage>
</organism>
<accession>A0A1Y6IYZ1</accession>
<sequence length="655" mass="70518">MSQVVIPLEFESYLQDRIMNGLAPDMNEMVFAYLPDLDPEQEIDRHLGLPDLSFWVYQQDISQKAKLNDDSVVYSVVIPGAVKAFTFNAIYLHDKHTTNSCGLVIHKLVETKEPEMSSVRTCVQQYSGAAAAANITVTPESWQIDYQARLHGMDDDLHLACFDLFGEASFFSTGFQVKQSGSDYLCSPGVGYIGGLRCVNDAQKTLPNVQAGDGIYLDASWQGNVLSRWATQWKLVVSATGLTDYVDNGTQHYVTQIASVKANGSVTDLRHLGIDESKLPNATTTRKGVVSLATDGNVKAGKGTGVISPAQLKKALDPFGTFGSPIELGVITENAELDTAPTGFISFASALPGTAGDVAVAWQGIKVAAGNDAYTVMVSSNNAAGSPAMAFYHSTKDEWSSVFTNRTLYVENLFKGNQNWNVEGDDGELTTLPQDFPVASEFSHKWFCGTDVVGIYLDEQGAVRAESGRIYREYPMSTLQGLYASVTDANGVQTYADALDTNGILLEVDAGTGMVRLTIDFSFYTSGVKVAGLSHGCGLIPVISDDDSERAARGGFILLKETNSRTQIWPDGTCEISMWGRAGKSSQPYGNPLPITIKPFSPELGDSVTANHWGGDASVNIIIGSGYTSSNTVSLRTNYTGDDVSALIQIKARVA</sequence>
<reference evidence="3 4" key="1">
    <citation type="submission" date="2017-05" db="EMBL/GenBank/DDBJ databases">
        <authorList>
            <person name="Song R."/>
            <person name="Chenine A.L."/>
            <person name="Ruprecht R.M."/>
        </authorList>
    </citation>
    <scope>NUCLEOTIDE SEQUENCE [LARGE SCALE GENOMIC DNA]</scope>
    <source>
        <strain evidence="3 4">CECT 7927</strain>
    </source>
</reference>
<proteinExistence type="predicted"/>
<dbReference type="RefSeq" id="WP_159457458.1">
    <property type="nucleotide sequence ID" value="NZ_AP024884.1"/>
</dbReference>
<evidence type="ECO:0000313" key="4">
    <source>
        <dbReference type="Proteomes" id="UP000196125"/>
    </source>
</evidence>
<feature type="domain" description="Phage tail fibre protein N-terminal" evidence="1">
    <location>
        <begin position="9"/>
        <end position="153"/>
    </location>
</feature>
<name>A0A1Y6IYZ1_9VIBR</name>
<dbReference type="OrthoDB" id="9810174at2"/>
<protein>
    <submittedName>
        <fullName evidence="2">Phage tail protein</fullName>
    </submittedName>
    <submittedName>
        <fullName evidence="3">Tail fiber protein</fullName>
    </submittedName>
</protein>
<dbReference type="EMBL" id="JAWRCO010000002">
    <property type="protein sequence ID" value="MDW6005508.1"/>
    <property type="molecule type" value="Genomic_DNA"/>
</dbReference>
<dbReference type="EMBL" id="FXXI01000008">
    <property type="protein sequence ID" value="SMS02050.1"/>
    <property type="molecule type" value="Genomic_DNA"/>
</dbReference>
<dbReference type="InterPro" id="IPR022225">
    <property type="entry name" value="Phage_tail_fibre_N"/>
</dbReference>
<gene>
    <name evidence="2" type="ORF">SBX37_21790</name>
    <name evidence="3" type="ORF">VIM7927_03364</name>
</gene>
<reference evidence="2 5" key="2">
    <citation type="submission" date="2023-11" db="EMBL/GenBank/DDBJ databases">
        <title>Plant-associative lifestyle of Vibrio porteresiae and its evolutionary dynamics.</title>
        <authorList>
            <person name="Rameshkumar N."/>
            <person name="Kirti K."/>
        </authorList>
    </citation>
    <scope>NUCLEOTIDE SEQUENCE [LARGE SCALE GENOMIC DNA]</scope>
    <source>
        <strain evidence="2 5">MSSRF38</strain>
    </source>
</reference>
<evidence type="ECO:0000313" key="3">
    <source>
        <dbReference type="EMBL" id="SMS02050.1"/>
    </source>
</evidence>
<dbReference type="AlphaFoldDB" id="A0A1Y6IYZ1"/>
<evidence type="ECO:0000313" key="5">
    <source>
        <dbReference type="Proteomes" id="UP001283366"/>
    </source>
</evidence>
<dbReference type="Proteomes" id="UP001283366">
    <property type="component" value="Unassembled WGS sequence"/>
</dbReference>
<evidence type="ECO:0000259" key="1">
    <source>
        <dbReference type="Pfam" id="PF12571"/>
    </source>
</evidence>
<evidence type="ECO:0000313" key="2">
    <source>
        <dbReference type="EMBL" id="MDW6005508.1"/>
    </source>
</evidence>
<dbReference type="Proteomes" id="UP000196125">
    <property type="component" value="Unassembled WGS sequence"/>
</dbReference>
<dbReference type="Pfam" id="PF12571">
    <property type="entry name" value="Phage_tail_fib"/>
    <property type="match status" value="1"/>
</dbReference>
<keyword evidence="5" id="KW-1185">Reference proteome</keyword>